<evidence type="ECO:0000256" key="3">
    <source>
        <dbReference type="SAM" id="MobiDB-lite"/>
    </source>
</evidence>
<feature type="compositionally biased region" description="Low complexity" evidence="3">
    <location>
        <begin position="331"/>
        <end position="346"/>
    </location>
</feature>
<dbReference type="Pfam" id="PF13837">
    <property type="entry name" value="Myb_DNA-bind_4"/>
    <property type="match status" value="1"/>
</dbReference>
<dbReference type="FunFam" id="2.30.30.190:FF:000005">
    <property type="entry name" value="CAP-Gly domain containing linker protein 3"/>
    <property type="match status" value="1"/>
</dbReference>
<evidence type="ECO:0000259" key="4">
    <source>
        <dbReference type="PROSITE" id="PS50245"/>
    </source>
</evidence>
<evidence type="ECO:0000313" key="5">
    <source>
        <dbReference type="EMBL" id="EMP24521.1"/>
    </source>
</evidence>
<dbReference type="Gene3D" id="1.25.40.20">
    <property type="entry name" value="Ankyrin repeat-containing domain"/>
    <property type="match status" value="1"/>
</dbReference>
<proteinExistence type="predicted"/>
<dbReference type="SMART" id="SM00248">
    <property type="entry name" value="ANK"/>
    <property type="match status" value="3"/>
</dbReference>
<dbReference type="SUPFAM" id="SSF74924">
    <property type="entry name" value="Cap-Gly domain"/>
    <property type="match status" value="3"/>
</dbReference>
<feature type="domain" description="CAP-Gly" evidence="4">
    <location>
        <begin position="663"/>
        <end position="705"/>
    </location>
</feature>
<dbReference type="SUPFAM" id="SSF48403">
    <property type="entry name" value="Ankyrin repeat"/>
    <property type="match status" value="1"/>
</dbReference>
<dbReference type="STRING" id="8469.M7AHP9"/>
<dbReference type="GO" id="GO:0005938">
    <property type="term" value="C:cell cortex"/>
    <property type="evidence" value="ECO:0007669"/>
    <property type="project" value="TreeGrafter"/>
</dbReference>
<dbReference type="InterPro" id="IPR036770">
    <property type="entry name" value="Ankyrin_rpt-contain_sf"/>
</dbReference>
<dbReference type="InterPro" id="IPR002110">
    <property type="entry name" value="Ankyrin_rpt"/>
</dbReference>
<dbReference type="eggNOG" id="KOG4568">
    <property type="taxonomic scope" value="Eukaryota"/>
</dbReference>
<dbReference type="InterPro" id="IPR036859">
    <property type="entry name" value="CAP-Gly_dom_sf"/>
</dbReference>
<organism evidence="5 6">
    <name type="scientific">Chelonia mydas</name>
    <name type="common">Green sea-turtle</name>
    <name type="synonym">Chelonia agassizi</name>
    <dbReference type="NCBI Taxonomy" id="8469"/>
    <lineage>
        <taxon>Eukaryota</taxon>
        <taxon>Metazoa</taxon>
        <taxon>Chordata</taxon>
        <taxon>Craniata</taxon>
        <taxon>Vertebrata</taxon>
        <taxon>Euteleostomi</taxon>
        <taxon>Archelosauria</taxon>
        <taxon>Testudinata</taxon>
        <taxon>Testudines</taxon>
        <taxon>Cryptodira</taxon>
        <taxon>Durocryptodira</taxon>
        <taxon>Americhelydia</taxon>
        <taxon>Chelonioidea</taxon>
        <taxon>Cheloniidae</taxon>
        <taxon>Chelonia</taxon>
    </lineage>
</organism>
<reference evidence="6" key="1">
    <citation type="journal article" date="2013" name="Nat. Genet.">
        <title>The draft genomes of soft-shell turtle and green sea turtle yield insights into the development and evolution of the turtle-specific body plan.</title>
        <authorList>
            <person name="Wang Z."/>
            <person name="Pascual-Anaya J."/>
            <person name="Zadissa A."/>
            <person name="Li W."/>
            <person name="Niimura Y."/>
            <person name="Huang Z."/>
            <person name="Li C."/>
            <person name="White S."/>
            <person name="Xiong Z."/>
            <person name="Fang D."/>
            <person name="Wang B."/>
            <person name="Ming Y."/>
            <person name="Chen Y."/>
            <person name="Zheng Y."/>
            <person name="Kuraku S."/>
            <person name="Pignatelli M."/>
            <person name="Herrero J."/>
            <person name="Beal K."/>
            <person name="Nozawa M."/>
            <person name="Li Q."/>
            <person name="Wang J."/>
            <person name="Zhang H."/>
            <person name="Yu L."/>
            <person name="Shigenobu S."/>
            <person name="Wang J."/>
            <person name="Liu J."/>
            <person name="Flicek P."/>
            <person name="Searle S."/>
            <person name="Wang J."/>
            <person name="Kuratani S."/>
            <person name="Yin Y."/>
            <person name="Aken B."/>
            <person name="Zhang G."/>
            <person name="Irie N."/>
        </authorList>
    </citation>
    <scope>NUCLEOTIDE SEQUENCE [LARGE SCALE GENOMIC DNA]</scope>
</reference>
<dbReference type="Gene3D" id="1.10.10.60">
    <property type="entry name" value="Homeodomain-like"/>
    <property type="match status" value="1"/>
</dbReference>
<evidence type="ECO:0000256" key="1">
    <source>
        <dbReference type="ARBA" id="ARBA00022737"/>
    </source>
</evidence>
<feature type="region of interest" description="Disordered" evidence="3">
    <location>
        <begin position="618"/>
        <end position="640"/>
    </location>
</feature>
<dbReference type="SMART" id="SM01052">
    <property type="entry name" value="CAP_GLY"/>
    <property type="match status" value="3"/>
</dbReference>
<dbReference type="CDD" id="cd22265">
    <property type="entry name" value="UDM1_RNF168"/>
    <property type="match status" value="1"/>
</dbReference>
<dbReference type="FunFam" id="1.25.40.20:FF:000044">
    <property type="entry name" value="CAP-Gly domain containing linker protein 3"/>
    <property type="match status" value="1"/>
</dbReference>
<dbReference type="AlphaFoldDB" id="M7AHP9"/>
<dbReference type="PANTHER" id="PTHR18916:SF32">
    <property type="entry name" value="CAP-GLY DOMAIN-CONTAINING LINKER PROTEIN 4"/>
    <property type="match status" value="1"/>
</dbReference>
<feature type="compositionally biased region" description="Polar residues" evidence="3">
    <location>
        <begin position="737"/>
        <end position="750"/>
    </location>
</feature>
<dbReference type="Gene3D" id="2.30.30.190">
    <property type="entry name" value="CAP Gly-rich-like domain"/>
    <property type="match status" value="3"/>
</dbReference>
<evidence type="ECO:0000256" key="2">
    <source>
        <dbReference type="ARBA" id="ARBA00023043"/>
    </source>
</evidence>
<feature type="domain" description="CAP-Gly" evidence="4">
    <location>
        <begin position="512"/>
        <end position="554"/>
    </location>
</feature>
<sequence>MTIEDLPEPSQEGDSLIERYQFLFPGSETSVTFSVAAAPMPSDCEFSFFDPNDAACQEILFNPKTSVSELFAILRQWVPQVQQNIDIIGNEIIKRGCSVNDRDGLTDMTLLHYTCKSGAHGIGDVETAAKFASHLIDLGADTSLRSRWTNMNALHYAAYFDVPELIRVILKNAKPKDVDATCSDFDFGTALHIAAFNLCTAAVKCLLEHGANPAFRAWSALIASFQATIPPRIRRSTVWSNGEVLDLISVSGEEAVQSQLCSSHRNYDIFGHLSRAMMERGHDRDVVQCRVKVKELRNAYRKAHEANGCSGAAPATCHFYKELDVILGGDPTSTPTTTMDTSEPSTARGEEEDEGNASATLRSQPLVLSLADRLRALRKRSRKSKEDMLQEVMQQSVEENRKAQKWRESERRIRQKNEDCQQQNANDKGQIPADVVPDPVDMPLEMADAAASAKEIKQMLLDAVPLSCDISKAMLPNYDHVTGKAMLMSLGLKLGDRVVIAGQKVGTLRFCGTTEFASGQWAGVELDEPEGKNDGSVGKVQYFKCAPRCGIFAPLSKISKASDHKKNFVRSPSTRSTLVKSKKIDVTHITSKVNTGLATLKKDSSAESTFLATEEGMKTMPGKEGLNNASPSTRKNPFDEGEIQLGDKVLVVGQRTGTVRFYGTTKFAPGFWCGIELNKPQGKNDGSVGGVQYFSCLPRYGIFAPPTRVQRLTGSLDSLTEVSSGKMNHPFPGFRRSLSTTSASSQKEINRKNSFVKSRSSLLRRSWSNTTTTNTEGSVKLHEGSQVLLTSSNEMGTIRYIGPADFAPGIWLGLELRSAKGKNDGSVGDKRYFTCKTNHGVLVRPSRVTYRGINGAKLVDDIC</sequence>
<dbReference type="PROSITE" id="PS00845">
    <property type="entry name" value="CAP_GLY_1"/>
    <property type="match status" value="2"/>
</dbReference>
<keyword evidence="1" id="KW-0677">Repeat</keyword>
<name>M7AHP9_CHEMY</name>
<dbReference type="Proteomes" id="UP000031443">
    <property type="component" value="Unassembled WGS sequence"/>
</dbReference>
<feature type="domain" description="CAP-Gly" evidence="4">
    <location>
        <begin position="802"/>
        <end position="844"/>
    </location>
</feature>
<dbReference type="PANTHER" id="PTHR18916">
    <property type="entry name" value="DYNACTIN 1-RELATED MICROTUBULE-BINDING"/>
    <property type="match status" value="1"/>
</dbReference>
<dbReference type="Pfam" id="PF01302">
    <property type="entry name" value="CAP_GLY"/>
    <property type="match status" value="3"/>
</dbReference>
<dbReference type="InterPro" id="IPR000938">
    <property type="entry name" value="CAP-Gly_domain"/>
</dbReference>
<evidence type="ECO:0000313" key="6">
    <source>
        <dbReference type="Proteomes" id="UP000031443"/>
    </source>
</evidence>
<dbReference type="eggNOG" id="KOG0241">
    <property type="taxonomic scope" value="Eukaryota"/>
</dbReference>
<feature type="compositionally biased region" description="Basic and acidic residues" evidence="3">
    <location>
        <begin position="398"/>
        <end position="419"/>
    </location>
</feature>
<accession>M7AHP9</accession>
<protein>
    <submittedName>
        <fullName evidence="5">CAP-Gly domain-containing linker protein 4</fullName>
    </submittedName>
</protein>
<dbReference type="GO" id="GO:0035371">
    <property type="term" value="C:microtubule plus-end"/>
    <property type="evidence" value="ECO:0007669"/>
    <property type="project" value="TreeGrafter"/>
</dbReference>
<dbReference type="EMBL" id="KB600878">
    <property type="protein sequence ID" value="EMP24521.1"/>
    <property type="molecule type" value="Genomic_DNA"/>
</dbReference>
<dbReference type="GO" id="GO:0031122">
    <property type="term" value="P:cytoplasmic microtubule organization"/>
    <property type="evidence" value="ECO:0007669"/>
    <property type="project" value="TreeGrafter"/>
</dbReference>
<keyword evidence="2" id="KW-0040">ANK repeat</keyword>
<keyword evidence="6" id="KW-1185">Reference proteome</keyword>
<dbReference type="InterPro" id="IPR044822">
    <property type="entry name" value="Myb_DNA-bind_4"/>
</dbReference>
<dbReference type="GO" id="GO:0005634">
    <property type="term" value="C:nucleus"/>
    <property type="evidence" value="ECO:0007669"/>
    <property type="project" value="TreeGrafter"/>
</dbReference>
<feature type="region of interest" description="Disordered" evidence="3">
    <location>
        <begin position="330"/>
        <end position="362"/>
    </location>
</feature>
<dbReference type="Pfam" id="PF12796">
    <property type="entry name" value="Ank_2"/>
    <property type="match status" value="1"/>
</dbReference>
<dbReference type="PROSITE" id="PS50245">
    <property type="entry name" value="CAP_GLY_2"/>
    <property type="match status" value="3"/>
</dbReference>
<feature type="region of interest" description="Disordered" evidence="3">
    <location>
        <begin position="380"/>
        <end position="434"/>
    </location>
</feature>
<dbReference type="GO" id="GO:0051010">
    <property type="term" value="F:microtubule plus-end binding"/>
    <property type="evidence" value="ECO:0007669"/>
    <property type="project" value="TreeGrafter"/>
</dbReference>
<feature type="region of interest" description="Disordered" evidence="3">
    <location>
        <begin position="730"/>
        <end position="750"/>
    </location>
</feature>
<gene>
    <name evidence="5" type="ORF">UY3_18446</name>
</gene>